<dbReference type="InterPro" id="IPR011701">
    <property type="entry name" value="MFS"/>
</dbReference>
<dbReference type="CDD" id="cd17321">
    <property type="entry name" value="MFS_MMR_MDR_like"/>
    <property type="match status" value="1"/>
</dbReference>
<keyword evidence="4 6" id="KW-1133">Transmembrane helix</keyword>
<keyword evidence="9" id="KW-1185">Reference proteome</keyword>
<dbReference type="Gene3D" id="1.20.1720.10">
    <property type="entry name" value="Multidrug resistance protein D"/>
    <property type="match status" value="1"/>
</dbReference>
<feature type="transmembrane region" description="Helical" evidence="6">
    <location>
        <begin position="51"/>
        <end position="68"/>
    </location>
</feature>
<dbReference type="InterPro" id="IPR020846">
    <property type="entry name" value="MFS_dom"/>
</dbReference>
<reference evidence="9" key="1">
    <citation type="submission" date="2016-10" db="EMBL/GenBank/DDBJ databases">
        <authorList>
            <person name="Varghese N."/>
            <person name="Submissions S."/>
        </authorList>
    </citation>
    <scope>NUCLEOTIDE SEQUENCE [LARGE SCALE GENOMIC DNA]</scope>
    <source>
        <strain evidence="9">CGMCC 1.3703</strain>
    </source>
</reference>
<dbReference type="GO" id="GO:0005886">
    <property type="term" value="C:plasma membrane"/>
    <property type="evidence" value="ECO:0007669"/>
    <property type="project" value="UniProtKB-SubCell"/>
</dbReference>
<evidence type="ECO:0000256" key="3">
    <source>
        <dbReference type="ARBA" id="ARBA00022692"/>
    </source>
</evidence>
<feature type="transmembrane region" description="Helical" evidence="6">
    <location>
        <begin position="259"/>
        <end position="281"/>
    </location>
</feature>
<feature type="transmembrane region" description="Helical" evidence="6">
    <location>
        <begin position="322"/>
        <end position="340"/>
    </location>
</feature>
<feature type="transmembrane region" description="Helical" evidence="6">
    <location>
        <begin position="346"/>
        <end position="367"/>
    </location>
</feature>
<keyword evidence="5 6" id="KW-0472">Membrane</keyword>
<feature type="transmembrane region" description="Helical" evidence="6">
    <location>
        <begin position="80"/>
        <end position="98"/>
    </location>
</feature>
<feature type="transmembrane region" description="Helical" evidence="6">
    <location>
        <begin position="417"/>
        <end position="438"/>
    </location>
</feature>
<dbReference type="PRINTS" id="PR01036">
    <property type="entry name" value="TCRTETB"/>
</dbReference>
<protein>
    <submittedName>
        <fullName evidence="8">MFS transporter, DHA2 family, metal-tetracycline-proton antiporter</fullName>
    </submittedName>
</protein>
<sequence length="453" mass="49987">MPLTSRPSQEHFRTVFILAATILIVVMNTTMFNIALPNILKDFSLMPSEGAWVVSGYSIVLAIFTITFTRLSDYMPIRTLLTIGICIFSLSSIIGFLADSYVWLLIARLCQAAGAAAIPGLSMVFAGRYIPMTRRGSAYALIASATSLGFGLGPVIGGLITDYLDWNYLFIVTIMVFIVIPVLYKFMPVEKAEKGRFDVIGGLLSGISATMFLLYISTLTPYYLLGGLLSASLLWWRVNRTKAPFIQPELVKNSHYRRIVFTSYIGFTLHFAVLFLMPIMLEQVYGRGAAAIGFIIFPGAMLSAAAAIYVGRLIDAYGNIKILFLSQILLMISALIFFFLAGKSPYMIMIAYMFTSFGFSSLSSSSTNEVSRILPKEQIGAGIGLKQQMQFIGSATGSVLAGILLEFSSQPYTAENFILPFGSLIVLMTASTLVLWLYSYKIRRMEFVQKTDI</sequence>
<evidence type="ECO:0000313" key="8">
    <source>
        <dbReference type="EMBL" id="SDP58494.1"/>
    </source>
</evidence>
<keyword evidence="3 6" id="KW-0812">Transmembrane</keyword>
<feature type="transmembrane region" description="Helical" evidence="6">
    <location>
        <begin position="166"/>
        <end position="187"/>
    </location>
</feature>
<evidence type="ECO:0000256" key="2">
    <source>
        <dbReference type="ARBA" id="ARBA00022448"/>
    </source>
</evidence>
<feature type="domain" description="Major facilitator superfamily (MFS) profile" evidence="7">
    <location>
        <begin position="14"/>
        <end position="443"/>
    </location>
</feature>
<dbReference type="PROSITE" id="PS50850">
    <property type="entry name" value="MFS"/>
    <property type="match status" value="1"/>
</dbReference>
<feature type="transmembrane region" description="Helical" evidence="6">
    <location>
        <begin position="12"/>
        <end position="31"/>
    </location>
</feature>
<feature type="transmembrane region" description="Helical" evidence="6">
    <location>
        <begin position="138"/>
        <end position="160"/>
    </location>
</feature>
<dbReference type="SUPFAM" id="SSF103473">
    <property type="entry name" value="MFS general substrate transporter"/>
    <property type="match status" value="1"/>
</dbReference>
<gene>
    <name evidence="8" type="ORF">SAMN05421677_12325</name>
</gene>
<evidence type="ECO:0000259" key="7">
    <source>
        <dbReference type="PROSITE" id="PS50850"/>
    </source>
</evidence>
<evidence type="ECO:0000256" key="1">
    <source>
        <dbReference type="ARBA" id="ARBA00004651"/>
    </source>
</evidence>
<comment type="subcellular location">
    <subcellularLocation>
        <location evidence="1">Cell membrane</location>
        <topology evidence="1">Multi-pass membrane protein</topology>
    </subcellularLocation>
</comment>
<proteinExistence type="predicted"/>
<organism evidence="8 9">
    <name type="scientific">Halobacillus aidingensis</name>
    <dbReference type="NCBI Taxonomy" id="240303"/>
    <lineage>
        <taxon>Bacteria</taxon>
        <taxon>Bacillati</taxon>
        <taxon>Bacillota</taxon>
        <taxon>Bacilli</taxon>
        <taxon>Bacillales</taxon>
        <taxon>Bacillaceae</taxon>
        <taxon>Halobacillus</taxon>
    </lineage>
</organism>
<evidence type="ECO:0000256" key="5">
    <source>
        <dbReference type="ARBA" id="ARBA00023136"/>
    </source>
</evidence>
<feature type="transmembrane region" description="Helical" evidence="6">
    <location>
        <begin position="222"/>
        <end position="238"/>
    </location>
</feature>
<evidence type="ECO:0000313" key="9">
    <source>
        <dbReference type="Proteomes" id="UP000198860"/>
    </source>
</evidence>
<feature type="transmembrane region" description="Helical" evidence="6">
    <location>
        <begin position="104"/>
        <end position="126"/>
    </location>
</feature>
<accession>A0A1H0TX20</accession>
<feature type="transmembrane region" description="Helical" evidence="6">
    <location>
        <begin position="287"/>
        <end position="310"/>
    </location>
</feature>
<dbReference type="Gene3D" id="1.20.1250.20">
    <property type="entry name" value="MFS general substrate transporter like domains"/>
    <property type="match status" value="1"/>
</dbReference>
<dbReference type="Pfam" id="PF07690">
    <property type="entry name" value="MFS_1"/>
    <property type="match status" value="1"/>
</dbReference>
<dbReference type="STRING" id="240303.SAMN05421677_12325"/>
<feature type="transmembrane region" description="Helical" evidence="6">
    <location>
        <begin position="388"/>
        <end position="405"/>
    </location>
</feature>
<dbReference type="PANTHER" id="PTHR42718">
    <property type="entry name" value="MAJOR FACILITATOR SUPERFAMILY MULTIDRUG TRANSPORTER MFSC"/>
    <property type="match status" value="1"/>
</dbReference>
<dbReference type="Proteomes" id="UP000198860">
    <property type="component" value="Unassembled WGS sequence"/>
</dbReference>
<dbReference type="RefSeq" id="WP_089654372.1">
    <property type="nucleotide sequence ID" value="NZ_FNIZ01000023.1"/>
</dbReference>
<dbReference type="GO" id="GO:0022857">
    <property type="term" value="F:transmembrane transporter activity"/>
    <property type="evidence" value="ECO:0007669"/>
    <property type="project" value="InterPro"/>
</dbReference>
<evidence type="ECO:0000256" key="6">
    <source>
        <dbReference type="SAM" id="Phobius"/>
    </source>
</evidence>
<dbReference type="OrthoDB" id="2403626at2"/>
<feature type="transmembrane region" description="Helical" evidence="6">
    <location>
        <begin position="199"/>
        <end position="216"/>
    </location>
</feature>
<name>A0A1H0TX20_HALAD</name>
<dbReference type="EMBL" id="FNIZ01000023">
    <property type="protein sequence ID" value="SDP58494.1"/>
    <property type="molecule type" value="Genomic_DNA"/>
</dbReference>
<keyword evidence="2" id="KW-0813">Transport</keyword>
<dbReference type="InterPro" id="IPR036259">
    <property type="entry name" value="MFS_trans_sf"/>
</dbReference>
<evidence type="ECO:0000256" key="4">
    <source>
        <dbReference type="ARBA" id="ARBA00022989"/>
    </source>
</evidence>
<dbReference type="AlphaFoldDB" id="A0A1H0TX20"/>
<dbReference type="PANTHER" id="PTHR42718:SF9">
    <property type="entry name" value="MAJOR FACILITATOR SUPERFAMILY MULTIDRUG TRANSPORTER MFSC"/>
    <property type="match status" value="1"/>
</dbReference>